<dbReference type="EMBL" id="JASNWA010000008">
    <property type="protein sequence ID" value="KAK3172091.1"/>
    <property type="molecule type" value="Genomic_DNA"/>
</dbReference>
<dbReference type="AlphaFoldDB" id="A0AAE0DJM6"/>
<reference evidence="2" key="1">
    <citation type="submission" date="2022-11" db="EMBL/GenBank/DDBJ databases">
        <title>Chromosomal genome sequence assembly and mating type (MAT) locus characterization of the leprose asexual lichenized fungus Lepraria neglecta (Nyl.) Erichsen.</title>
        <authorList>
            <person name="Allen J.L."/>
            <person name="Pfeffer B."/>
        </authorList>
    </citation>
    <scope>NUCLEOTIDE SEQUENCE</scope>
    <source>
        <strain evidence="2">Allen 5258</strain>
    </source>
</reference>
<dbReference type="Proteomes" id="UP001276659">
    <property type="component" value="Unassembled WGS sequence"/>
</dbReference>
<proteinExistence type="predicted"/>
<evidence type="ECO:0008006" key="4">
    <source>
        <dbReference type="Google" id="ProtNLM"/>
    </source>
</evidence>
<organism evidence="2 3">
    <name type="scientific">Lepraria neglecta</name>
    <dbReference type="NCBI Taxonomy" id="209136"/>
    <lineage>
        <taxon>Eukaryota</taxon>
        <taxon>Fungi</taxon>
        <taxon>Dikarya</taxon>
        <taxon>Ascomycota</taxon>
        <taxon>Pezizomycotina</taxon>
        <taxon>Lecanoromycetes</taxon>
        <taxon>OSLEUM clade</taxon>
        <taxon>Lecanoromycetidae</taxon>
        <taxon>Lecanorales</taxon>
        <taxon>Lecanorineae</taxon>
        <taxon>Stereocaulaceae</taxon>
        <taxon>Lepraria</taxon>
    </lineage>
</organism>
<gene>
    <name evidence="2" type="ORF">OEA41_004176</name>
</gene>
<evidence type="ECO:0000313" key="2">
    <source>
        <dbReference type="EMBL" id="KAK3172091.1"/>
    </source>
</evidence>
<evidence type="ECO:0000256" key="1">
    <source>
        <dbReference type="SAM" id="Coils"/>
    </source>
</evidence>
<feature type="coiled-coil region" evidence="1">
    <location>
        <begin position="198"/>
        <end position="225"/>
    </location>
</feature>
<accession>A0AAE0DJM6</accession>
<keyword evidence="3" id="KW-1185">Reference proteome</keyword>
<name>A0AAE0DJM6_9LECA</name>
<protein>
    <recommendedName>
        <fullName evidence="4">Fungal N-terminal domain-containing protein</fullName>
    </recommendedName>
</protein>
<keyword evidence="1" id="KW-0175">Coiled coil</keyword>
<evidence type="ECO:0000313" key="3">
    <source>
        <dbReference type="Proteomes" id="UP001276659"/>
    </source>
</evidence>
<sequence>MSLIDFSFKISELTKAFRENCGELPNDLQRVENLVHDLVPIAERFQRASAMSSNPLLQEQTLAPLLSGCVREANDFKLLLDSFKATSQSGWTSFLQALKATRRAGKIRNIEKVLESYKSAMTLRIVDASLVKLYVSTLIYQIVLTRFSEYTAELLNQNQAARSLDTQTTSDALQRLDRSINASFHHMEDEMHRLSRASESTAEATDQAKREIEKLNSDHAAWAQENYAVCNAFNLWEIY</sequence>
<comment type="caution">
    <text evidence="2">The sequence shown here is derived from an EMBL/GenBank/DDBJ whole genome shotgun (WGS) entry which is preliminary data.</text>
</comment>